<keyword evidence="1" id="KW-0808">Transferase</keyword>
<accession>A0A930YMK6</accession>
<keyword evidence="7" id="KW-1185">Reference proteome</keyword>
<organism evidence="6 7">
    <name type="scientific">Nocardioides islandensis</name>
    <dbReference type="NCBI Taxonomy" id="433663"/>
    <lineage>
        <taxon>Bacteria</taxon>
        <taxon>Bacillati</taxon>
        <taxon>Actinomycetota</taxon>
        <taxon>Actinomycetes</taxon>
        <taxon>Propionibacteriales</taxon>
        <taxon>Nocardioidaceae</taxon>
        <taxon>Nocardioides</taxon>
    </lineage>
</organism>
<feature type="domain" description="ANTAR" evidence="5">
    <location>
        <begin position="167"/>
        <end position="228"/>
    </location>
</feature>
<evidence type="ECO:0000313" key="7">
    <source>
        <dbReference type="Proteomes" id="UP000640489"/>
    </source>
</evidence>
<dbReference type="EMBL" id="JADKPN010000018">
    <property type="protein sequence ID" value="MBF4765735.1"/>
    <property type="molecule type" value="Genomic_DNA"/>
</dbReference>
<dbReference type="Pfam" id="PF03861">
    <property type="entry name" value="ANTAR"/>
    <property type="match status" value="1"/>
</dbReference>
<evidence type="ECO:0000259" key="5">
    <source>
        <dbReference type="PROSITE" id="PS50921"/>
    </source>
</evidence>
<dbReference type="InterPro" id="IPR012074">
    <property type="entry name" value="GAF_ANTAR"/>
</dbReference>
<keyword evidence="4" id="KW-0804">Transcription</keyword>
<comment type="caution">
    <text evidence="6">The sequence shown here is derived from an EMBL/GenBank/DDBJ whole genome shotgun (WGS) entry which is preliminary data.</text>
</comment>
<evidence type="ECO:0000256" key="4">
    <source>
        <dbReference type="ARBA" id="ARBA00023163"/>
    </source>
</evidence>
<dbReference type="AlphaFoldDB" id="A0A930YMK6"/>
<proteinExistence type="predicted"/>
<sequence length="240" mass="25904">MISIQSLTDLFIEAADTLVDDFDLVDFLHNLTERAAQVSGADAVGLLLADHQDVLRFMAASNHTGEMLELLQLQNSEGPCLDCFVSGAPVVNADLSSAGGRWPVFAPGAEAAGLRSVHAFPLRLRTQRLGALNLFSRHHTVFEPHDVSIVQALADIATIAIIQERSISRAERLSDQLQGALDSRVVIEQAKGALAQLQGSTPDHAFQLMRAQARTSRRRLLDVAHDVLGGIDGRPSSTSR</sequence>
<keyword evidence="2" id="KW-0418">Kinase</keyword>
<dbReference type="GO" id="GO:0003723">
    <property type="term" value="F:RNA binding"/>
    <property type="evidence" value="ECO:0007669"/>
    <property type="project" value="InterPro"/>
</dbReference>
<dbReference type="Gene3D" id="1.10.10.10">
    <property type="entry name" value="Winged helix-like DNA-binding domain superfamily/Winged helix DNA-binding domain"/>
    <property type="match status" value="1"/>
</dbReference>
<protein>
    <submittedName>
        <fullName evidence="6">GAF and ANTAR domain-containing protein</fullName>
    </submittedName>
</protein>
<dbReference type="Proteomes" id="UP000640489">
    <property type="component" value="Unassembled WGS sequence"/>
</dbReference>
<dbReference type="SMART" id="SM01012">
    <property type="entry name" value="ANTAR"/>
    <property type="match status" value="1"/>
</dbReference>
<evidence type="ECO:0000256" key="3">
    <source>
        <dbReference type="ARBA" id="ARBA00023015"/>
    </source>
</evidence>
<dbReference type="GO" id="GO:0016301">
    <property type="term" value="F:kinase activity"/>
    <property type="evidence" value="ECO:0007669"/>
    <property type="project" value="UniProtKB-KW"/>
</dbReference>
<name>A0A930YMK6_9ACTN</name>
<dbReference type="InterPro" id="IPR011006">
    <property type="entry name" value="CheY-like_superfamily"/>
</dbReference>
<reference evidence="6" key="1">
    <citation type="submission" date="2020-11" db="EMBL/GenBank/DDBJ databases">
        <title>Nocardioides sp. nov., isolated from Soil of Cynanchum wilfordii Hemsley rhizosphere.</title>
        <authorList>
            <person name="Lee J.-S."/>
            <person name="Suh M.K."/>
            <person name="Kim J.-S."/>
        </authorList>
    </citation>
    <scope>NUCLEOTIDE SEQUENCE</scope>
    <source>
        <strain evidence="6">KCTC 19275</strain>
    </source>
</reference>
<dbReference type="InterPro" id="IPR005561">
    <property type="entry name" value="ANTAR"/>
</dbReference>
<gene>
    <name evidence="6" type="ORF">ISU07_21600</name>
</gene>
<dbReference type="Pfam" id="PF13185">
    <property type="entry name" value="GAF_2"/>
    <property type="match status" value="1"/>
</dbReference>
<dbReference type="SUPFAM" id="SSF55781">
    <property type="entry name" value="GAF domain-like"/>
    <property type="match status" value="1"/>
</dbReference>
<dbReference type="SUPFAM" id="SSF52172">
    <property type="entry name" value="CheY-like"/>
    <property type="match status" value="1"/>
</dbReference>
<dbReference type="PIRSF" id="PIRSF036625">
    <property type="entry name" value="GAF_ANTAR"/>
    <property type="match status" value="1"/>
</dbReference>
<keyword evidence="3" id="KW-0805">Transcription regulation</keyword>
<evidence type="ECO:0000256" key="2">
    <source>
        <dbReference type="ARBA" id="ARBA00022777"/>
    </source>
</evidence>
<dbReference type="InterPro" id="IPR003018">
    <property type="entry name" value="GAF"/>
</dbReference>
<evidence type="ECO:0000256" key="1">
    <source>
        <dbReference type="ARBA" id="ARBA00022679"/>
    </source>
</evidence>
<dbReference type="PROSITE" id="PS50921">
    <property type="entry name" value="ANTAR"/>
    <property type="match status" value="1"/>
</dbReference>
<dbReference type="SMART" id="SM00065">
    <property type="entry name" value="GAF"/>
    <property type="match status" value="1"/>
</dbReference>
<dbReference type="Gene3D" id="3.30.450.40">
    <property type="match status" value="1"/>
</dbReference>
<dbReference type="InterPro" id="IPR036388">
    <property type="entry name" value="WH-like_DNA-bd_sf"/>
</dbReference>
<dbReference type="InterPro" id="IPR029016">
    <property type="entry name" value="GAF-like_dom_sf"/>
</dbReference>
<evidence type="ECO:0000313" key="6">
    <source>
        <dbReference type="EMBL" id="MBF4765735.1"/>
    </source>
</evidence>